<name>A0ABY3X1N2_9GAMM</name>
<protein>
    <submittedName>
        <fullName evidence="1">Tn7 transposase TnsA N-terminal domain-containing protein</fullName>
    </submittedName>
</protein>
<dbReference type="Gene3D" id="3.40.1350.10">
    <property type="match status" value="1"/>
</dbReference>
<gene>
    <name evidence="1" type="ORF">MMG00_10265</name>
</gene>
<evidence type="ECO:0000313" key="2">
    <source>
        <dbReference type="Proteomes" id="UP000829542"/>
    </source>
</evidence>
<dbReference type="RefSeq" id="WP_242148004.1">
    <property type="nucleotide sequence ID" value="NZ_CP093379.1"/>
</dbReference>
<dbReference type="InterPro" id="IPR011856">
    <property type="entry name" value="tRNA_endonuc-like_dom_sf"/>
</dbReference>
<evidence type="ECO:0000313" key="1">
    <source>
        <dbReference type="EMBL" id="UNM95599.1"/>
    </source>
</evidence>
<dbReference type="Proteomes" id="UP000829542">
    <property type="component" value="Chromosome"/>
</dbReference>
<organism evidence="1 2">
    <name type="scientific">Ignatzschineria rhizosphaerae</name>
    <dbReference type="NCBI Taxonomy" id="2923279"/>
    <lineage>
        <taxon>Bacteria</taxon>
        <taxon>Pseudomonadati</taxon>
        <taxon>Pseudomonadota</taxon>
        <taxon>Gammaproteobacteria</taxon>
        <taxon>Cardiobacteriales</taxon>
        <taxon>Ignatzschineriaceae</taxon>
        <taxon>Ignatzschineria</taxon>
    </lineage>
</organism>
<dbReference type="EMBL" id="CP093379">
    <property type="protein sequence ID" value="UNM95599.1"/>
    <property type="molecule type" value="Genomic_DNA"/>
</dbReference>
<accession>A0ABY3X1N2</accession>
<reference evidence="1 2" key="1">
    <citation type="submission" date="2022-03" db="EMBL/GenBank/DDBJ databases">
        <title>Ignatzschineria rhizosphaerae HR5S32.</title>
        <authorList>
            <person name="Sun J.Q."/>
            <person name="Feng J.Y."/>
        </authorList>
    </citation>
    <scope>NUCLEOTIDE SEQUENCE [LARGE SCALE GENOMIC DNA]</scope>
    <source>
        <strain evidence="1 2">HR5S32</strain>
    </source>
</reference>
<keyword evidence="2" id="KW-1185">Reference proteome</keyword>
<sequence length="249" mass="29438">MSVKNKRLIVQKLSGISILKRSLAEKNNYRVRNPVTPSRMTVRGQFPSKKMQRMIAWESQLERRACYLFEFSSNILSFKEQPERFSIPFQSEIKRYTPDFEIINQFGEISYCEIKPLNKLINLKDYFNHVALYFLKQNIDFIVLTDKELINPIREHNLLILRQFQNLEITREDQLSLNEAYARSNCNSMTLKDLACFYEMEFIYSAIANGYLVCDLNDELTSNTFIFSNIKKGNVYETCLFQYRSAPDF</sequence>
<proteinExistence type="predicted"/>